<keyword evidence="1" id="KW-0812">Transmembrane</keyword>
<feature type="transmembrane region" description="Helical" evidence="1">
    <location>
        <begin position="178"/>
        <end position="202"/>
    </location>
</feature>
<dbReference type="RefSeq" id="WP_009164723.1">
    <property type="nucleotide sequence ID" value="NZ_ADFP01000061.1"/>
</dbReference>
<evidence type="ECO:0008006" key="4">
    <source>
        <dbReference type="Google" id="ProtNLM"/>
    </source>
</evidence>
<accession>A0ABM9ZVA1</accession>
<comment type="caution">
    <text evidence="2">The sequence shown here is derived from an EMBL/GenBank/DDBJ whole genome shotgun (WGS) entry which is preliminary data.</text>
</comment>
<reference evidence="2 3" key="1">
    <citation type="submission" date="2009-12" db="EMBL/GenBank/DDBJ databases">
        <authorList>
            <person name="Shrivastava S."/>
            <person name="Madupu R."/>
            <person name="Durkin A.S."/>
            <person name="Torralba M."/>
            <person name="Methe B."/>
            <person name="Sutton G.G."/>
            <person name="Strausberg R.L."/>
            <person name="Nelson K.E."/>
        </authorList>
    </citation>
    <scope>NUCLEOTIDE SEQUENCE [LARGE SCALE GENOMIC DNA]</scope>
    <source>
        <strain evidence="2 3">W5455</strain>
    </source>
</reference>
<feature type="transmembrane region" description="Helical" evidence="1">
    <location>
        <begin position="341"/>
        <end position="359"/>
    </location>
</feature>
<protein>
    <recommendedName>
        <fullName evidence="4">DUF5009 domain-containing protein</fullName>
    </recommendedName>
</protein>
<feature type="transmembrane region" description="Helical" evidence="1">
    <location>
        <begin position="94"/>
        <end position="116"/>
    </location>
</feature>
<feature type="transmembrane region" description="Helical" evidence="1">
    <location>
        <begin position="147"/>
        <end position="166"/>
    </location>
</feature>
<organism evidence="2 3">
    <name type="scientific">Pyramidobacter piscolens W5455</name>
    <dbReference type="NCBI Taxonomy" id="352165"/>
    <lineage>
        <taxon>Bacteria</taxon>
        <taxon>Thermotogati</taxon>
        <taxon>Synergistota</taxon>
        <taxon>Synergistia</taxon>
        <taxon>Synergistales</taxon>
        <taxon>Dethiosulfovibrionaceae</taxon>
        <taxon>Pyramidobacter</taxon>
    </lineage>
</organism>
<sequence length="419" mass="48299">MKIENWTEKRKLAPRGGVFVAGLVDLILMLAVFMGIWYVFMDPRGILRMYTPMYGYAYVQWFLVSVLTAHFVFRLCPFQNSSFLTKTPPLIKGLLFSIVAAALMLLIVDGIFKIVLGNLAVPYFSEETLLSLKQNAFTAREYAHQAITMYGGITALFIPLWIIHLNNWPACEIHSYKGYLTSFFIIFALAGFGFLILFHPHMGVLFYPWQTWTAVAPWWEDYAQTLSGNFCLGGVMCWTAVMWIFNVTFEGYPFKKIKAQPWRALAGIFGTLLVAVIFFKVFLLLQDLVWGVPIRGSQLLMAVDWRYLHSGECAMFMLLIALVWGFYFDNWPRKYTFEANVLIRFVIICMLTFAFYVFYYRYNPEILGQQTGYSNPLQYPLAATSLIVALLLAHNWFFDLTPGYKVVNKDEFANSSEKQ</sequence>
<feature type="transmembrane region" description="Helical" evidence="1">
    <location>
        <begin position="265"/>
        <end position="285"/>
    </location>
</feature>
<feature type="transmembrane region" description="Helical" evidence="1">
    <location>
        <begin position="222"/>
        <end position="245"/>
    </location>
</feature>
<evidence type="ECO:0000256" key="1">
    <source>
        <dbReference type="SAM" id="Phobius"/>
    </source>
</evidence>
<dbReference type="Proteomes" id="UP000006462">
    <property type="component" value="Unassembled WGS sequence"/>
</dbReference>
<evidence type="ECO:0000313" key="2">
    <source>
        <dbReference type="EMBL" id="EFB90838.1"/>
    </source>
</evidence>
<feature type="transmembrane region" description="Helical" evidence="1">
    <location>
        <begin position="379"/>
        <end position="398"/>
    </location>
</feature>
<keyword evidence="3" id="KW-1185">Reference proteome</keyword>
<keyword evidence="1" id="KW-1133">Transmembrane helix</keyword>
<name>A0ABM9ZVA1_9BACT</name>
<proteinExistence type="predicted"/>
<evidence type="ECO:0000313" key="3">
    <source>
        <dbReference type="Proteomes" id="UP000006462"/>
    </source>
</evidence>
<feature type="transmembrane region" description="Helical" evidence="1">
    <location>
        <begin position="12"/>
        <end position="41"/>
    </location>
</feature>
<dbReference type="EMBL" id="ADFP01000061">
    <property type="protein sequence ID" value="EFB90838.1"/>
    <property type="molecule type" value="Genomic_DNA"/>
</dbReference>
<feature type="transmembrane region" description="Helical" evidence="1">
    <location>
        <begin position="53"/>
        <end position="73"/>
    </location>
</feature>
<feature type="transmembrane region" description="Helical" evidence="1">
    <location>
        <begin position="305"/>
        <end position="329"/>
    </location>
</feature>
<keyword evidence="1" id="KW-0472">Membrane</keyword>
<gene>
    <name evidence="2" type="ORF">HMPREF7215_1155</name>
</gene>